<dbReference type="SUPFAM" id="SSF52540">
    <property type="entry name" value="P-loop containing nucleoside triphosphate hydrolases"/>
    <property type="match status" value="1"/>
</dbReference>
<accession>A0AB33TCN9</accession>
<dbReference type="Proteomes" id="UP000038487">
    <property type="component" value="Unassembled WGS sequence"/>
</dbReference>
<evidence type="ECO:0000313" key="1">
    <source>
        <dbReference type="EMBL" id="CPT69799.1"/>
    </source>
</evidence>
<dbReference type="EMBL" id="CSUW01000019">
    <property type="protein sequence ID" value="CPT69799.1"/>
    <property type="molecule type" value="Genomic_DNA"/>
</dbReference>
<reference evidence="1 2" key="1">
    <citation type="submission" date="2015-03" db="EMBL/GenBank/DDBJ databases">
        <authorList>
            <consortium name="Pathogen Informatics"/>
            <person name="Murphy D."/>
        </authorList>
    </citation>
    <scope>NUCLEOTIDE SEQUENCE [LARGE SCALE GENOMIC DNA]</scope>
    <source>
        <strain evidence="1 2">PAP036</strain>
    </source>
</reference>
<dbReference type="AlphaFoldDB" id="A0AB33TCN9"/>
<organism evidence="1 2">
    <name type="scientific">Mycobacteroides abscessus</name>
    <dbReference type="NCBI Taxonomy" id="36809"/>
    <lineage>
        <taxon>Bacteria</taxon>
        <taxon>Bacillati</taxon>
        <taxon>Actinomycetota</taxon>
        <taxon>Actinomycetes</taxon>
        <taxon>Mycobacteriales</taxon>
        <taxon>Mycobacteriaceae</taxon>
        <taxon>Mycobacteroides</taxon>
    </lineage>
</organism>
<sequence length="850" mass="95218">MNPETKRTQFPAYLLIITNIKLTPADPGGTMQRLNIYIDSQLDHKYGIGKQAKTLRDRGLREIKVWHRNKLNSLLTNNSSIRQRFTPLISVGDIIERLQHLPGSIPVNKLAQVFVDHAQSALQTSRWIRFDDAGDDDSRHQIDRIVVNLPVDKQDGTRSTALSECVERSERLLRLSLCHAERSGAEPPPRHLVITGAPGNGKSTLTRYLAHAYRADFVSNEKNPTSSSSSIINETMTSFDRLGLIRPTIHRWPLRIELAHMAEAMGPTPDSGPSIQKYLCDLISQRSAVQIHPDTLNTWLATWPCVLLFDGLDEVTHRSLRERVINEITQLVASSDDSDCDLFIIVTTRPTGYTERLLPKHFDQLDLAYFTHDEANVYGQFVTSQRLAADEPEYRQSILNKFTKAVNSPGVQRLLKTPLQVLILTVIVASTGQLPTNRYRLFWTYFDTVFKREANKNTTQQTFLNTYRTEIEDIHLRVGLALHQRCETTQEIRARLPLAELRDIAYERIREDGHQIPQANELADKLVDVATRRLVLLVADEDQTVSFDVRSLQELMAGRALIARSEADHRHNLTIAARSPHWRNAWLFAAGEMFAGGSYDREIVVKVVEDCDAHGPWPGWLYPVGPELAAEILDDGLAANKPVFLQRLLTVALRCLDGPMPTEPKSLARGLTSAATDSQLRSTLRDALAQGLAGTPVQRAIASALIHYGDFGGYIPGEPQNPQRYADMWVYRGPKSQGSPIRLGSLIRNELERYAGKDAISEQLSAALTDCDTLRLQYNELGEMKPLSSSGSKEFDSPSTYAALSDTDDSELLQIALSELSPDDWPAKSLLARACWPALSRVPISGDLRI</sequence>
<dbReference type="Gene3D" id="3.40.50.300">
    <property type="entry name" value="P-loop containing nucleotide triphosphate hydrolases"/>
    <property type="match status" value="1"/>
</dbReference>
<gene>
    <name evidence="1" type="ORF">ERS075527_05351</name>
</gene>
<comment type="caution">
    <text evidence="1">The sequence shown here is derived from an EMBL/GenBank/DDBJ whole genome shotgun (WGS) entry which is preliminary data.</text>
</comment>
<evidence type="ECO:0000313" key="2">
    <source>
        <dbReference type="Proteomes" id="UP000038487"/>
    </source>
</evidence>
<proteinExistence type="predicted"/>
<dbReference type="InterPro" id="IPR027417">
    <property type="entry name" value="P-loop_NTPase"/>
</dbReference>
<name>A0AB33TCN9_9MYCO</name>
<protein>
    <submittedName>
        <fullName evidence="1">Predicted NTPase (NACHT family)</fullName>
    </submittedName>
</protein>